<evidence type="ECO:0000313" key="2">
    <source>
        <dbReference type="Proteomes" id="UP000004478"/>
    </source>
</evidence>
<accession>K1LVQ3</accession>
<dbReference type="InterPro" id="IPR027417">
    <property type="entry name" value="P-loop_NTPase"/>
</dbReference>
<comment type="caution">
    <text evidence="1">The sequence shown here is derived from an EMBL/GenBank/DDBJ whole genome shotgun (WGS) entry which is preliminary data.</text>
</comment>
<proteinExistence type="predicted"/>
<dbReference type="OrthoDB" id="8910972at2"/>
<sequence>MKLKIFYSWQTTTNTKYNKNFILTCIEKAVKKVKLKPELKDVEFVILEGVTGEPGSPQVASKIADERIPTSDIFISDLSVVNQISYFQKIVRKVVGDKFKPFQNNNVIYEHGVAYNAIGLEKMIGILNTTYGSPNENPDNIPFDLKHIRFPIEYKYSEKTKNKDDVQKKLVNDLASAIKETAKFALQSQKSKFHPLQVWSDWEKSILTPQQFIPNEKTKEVANSVLEGIDNLSQTIRNLGLSGLGKTRILLEIFRPDISDEKSILLSSRVLYINCNLYPNAEFQTIVSKAISEQTNPIIILDNCSTSVHRQLLQLTNRVGNKAFIISLDSNPEEIESNRINGVNYIIIKKEELSTVVDELLSSRFNNLDEESRKKIKDFSQGIPLMAVLLAESVNNGEQFIGKLDDKDLLDKLLGTKGKEQEWRSILKSCSMFSYFGFENELESQYKFIATNQNVTISNNTEHVRISTFLEVVKHFKAREIFEKQGRYLSIRPFPLSMALAVEWLETCTSDRMLQVIVDISNLEEPHRKQLINSLAEQMKYLDYNEKAVEIVDKIVGAESPFDNAEVLNTELGSRLFRSFVEVNPIAVSQNFKRQFLNKSTEELLKIEAGRRNIVWTLEKLCFDKRTFSDSAKVLLGFAIAENETWANNATSQFLHLFNVHLSGTEADLSERWKIIEWLLNKEDKAYYDFAIRAMKIGLNFGHASRMGGAEQQGSRRLVDNNPTWNEIDEYWRNILNKLLEIIKSKNEYSDLASEAIANSTRTMFHIGMGKLILPYLKEVSELKNNDWDSGLKGLKFARKYEKYSIPEAQLEEINNLIQLLTKTDFSTKYLSLSSSYHLDNDETYSSEKVIEAIINLADEFIATEISWEETFPMFYKNQQVFSFHFGKRLSELLKDDKTKINRFIDYSLEVISEIPQEERNYTVLGGFIANTSDEIKKEFYLKLFQSSEFSSQLFYFLSIDKSGKEYFDLLFQLIDKKGFNVNSFYAFTYSNALSQLTFEELNSFSEKLFTYGDEGYAVVFDLFADLSYNDEAKKKLLKPIYKKCILNLGFNRKFRRQLDDFKWTETISFILSDETEADFAIFINKSVIESITWENSYHLDHYIQRVYEILLKVHFKSIWPDLSDALLSSEEKYIKFYGLKHILGSRIGGVGRSVGVLFDGGIDSIFNWCTDNKPLAPSRLAELIPIFDNNNTDYAKWHPIALRLIDQYGDIKEVLSNLSSNMGTYSWTGSVVPLLESKKELFKQLTNHKTELVKEWATSYIGYLEKDIERERNRDEEHFI</sequence>
<keyword evidence="2" id="KW-1185">Reference proteome</keyword>
<evidence type="ECO:0000313" key="1">
    <source>
        <dbReference type="EMBL" id="EKB48199.1"/>
    </source>
</evidence>
<dbReference type="SUPFAM" id="SSF52540">
    <property type="entry name" value="P-loop containing nucleoside triphosphate hydrolases"/>
    <property type="match status" value="1"/>
</dbReference>
<reference evidence="1 2" key="1">
    <citation type="journal article" date="2012" name="J. Bacteriol.">
        <title>Draft Genome Sequence of Cecembia lonarensis Strain LW9T, Isolated from Lonar Lake, a Haloalkaline Lake in India.</title>
        <authorList>
            <person name="Shivaji S."/>
            <person name="Ara S."/>
            <person name="Singh A."/>
            <person name="Pinnaka A.K."/>
        </authorList>
    </citation>
    <scope>NUCLEOTIDE SEQUENCE [LARGE SCALE GENOMIC DNA]</scope>
    <source>
        <strain evidence="1 2">LW9</strain>
    </source>
</reference>
<dbReference type="RefSeq" id="WP_009186216.1">
    <property type="nucleotide sequence ID" value="NZ_AMGM01000064.1"/>
</dbReference>
<dbReference type="EMBL" id="AMGM01000064">
    <property type="protein sequence ID" value="EKB48199.1"/>
    <property type="molecule type" value="Genomic_DNA"/>
</dbReference>
<gene>
    <name evidence="1" type="ORF">B879_03198</name>
</gene>
<organism evidence="1 2">
    <name type="scientific">Cecembia lonarensis (strain CCUG 58316 / KCTC 22772 / LW9)</name>
    <dbReference type="NCBI Taxonomy" id="1225176"/>
    <lineage>
        <taxon>Bacteria</taxon>
        <taxon>Pseudomonadati</taxon>
        <taxon>Bacteroidota</taxon>
        <taxon>Cytophagia</taxon>
        <taxon>Cytophagales</taxon>
        <taxon>Cyclobacteriaceae</taxon>
        <taxon>Cecembia</taxon>
    </lineage>
</organism>
<dbReference type="Proteomes" id="UP000004478">
    <property type="component" value="Unassembled WGS sequence"/>
</dbReference>
<protein>
    <submittedName>
        <fullName evidence="1">Uncharacterized protein</fullName>
    </submittedName>
</protein>
<dbReference type="PATRIC" id="fig|1225176.3.peg.3395"/>
<name>K1LVQ3_CECL9</name>